<keyword evidence="3" id="KW-1185">Reference proteome</keyword>
<sequence length="130" mass="14478">MDPSEVLSRNLDSVPLIDEAIFAQVRDIPDLFNDIVASVQEKITKLQGLRHQEVFTAETMKDFGDTAHSLKSGMSVVGCSRLSALCNKIELLGRPGPNQDGMALINTYDTFMQPIIQETMTALQCRFYPQ</sequence>
<dbReference type="InParanoid" id="F2U4L2"/>
<dbReference type="GO" id="GO:0000160">
    <property type="term" value="P:phosphorelay signal transduction system"/>
    <property type="evidence" value="ECO:0007669"/>
    <property type="project" value="InterPro"/>
</dbReference>
<evidence type="ECO:0000313" key="2">
    <source>
        <dbReference type="EMBL" id="EGD82578.1"/>
    </source>
</evidence>
<dbReference type="Pfam" id="PF01627">
    <property type="entry name" value="Hpt"/>
    <property type="match status" value="1"/>
</dbReference>
<name>F2U4L2_SALR5</name>
<dbReference type="GeneID" id="16076401"/>
<feature type="domain" description="HPt" evidence="1">
    <location>
        <begin position="32"/>
        <end position="106"/>
    </location>
</feature>
<evidence type="ECO:0000259" key="1">
    <source>
        <dbReference type="Pfam" id="PF01627"/>
    </source>
</evidence>
<dbReference type="RefSeq" id="XP_004995814.1">
    <property type="nucleotide sequence ID" value="XM_004995757.1"/>
</dbReference>
<dbReference type="KEGG" id="sre:PTSG_03230"/>
<protein>
    <recommendedName>
        <fullName evidence="1">HPt domain-containing protein</fullName>
    </recommendedName>
</protein>
<accession>F2U4L2</accession>
<dbReference type="OrthoDB" id="10562956at2759"/>
<reference evidence="2" key="1">
    <citation type="submission" date="2009-08" db="EMBL/GenBank/DDBJ databases">
        <title>Annotation of Salpingoeca rosetta.</title>
        <authorList>
            <consortium name="The Broad Institute Genome Sequencing Platform"/>
            <person name="Russ C."/>
            <person name="Cuomo C."/>
            <person name="Burger G."/>
            <person name="Gray M.W."/>
            <person name="Holland P.W.H."/>
            <person name="King N."/>
            <person name="Lang F.B.F."/>
            <person name="Roger A.J."/>
            <person name="Ruiz-Trillo I."/>
            <person name="Young S.K."/>
            <person name="Zeng Q."/>
            <person name="Gargeya S."/>
            <person name="Alvarado L."/>
            <person name="Berlin A."/>
            <person name="Chapman S.B."/>
            <person name="Chen Z."/>
            <person name="Freedman E."/>
            <person name="Gellesch M."/>
            <person name="Goldberg J."/>
            <person name="Griggs A."/>
            <person name="Gujja S."/>
            <person name="Heilman E."/>
            <person name="Heiman D."/>
            <person name="Howarth C."/>
            <person name="Mehta T."/>
            <person name="Neiman D."/>
            <person name="Pearson M."/>
            <person name="Roberts A."/>
            <person name="Saif S."/>
            <person name="Shea T."/>
            <person name="Shenoy N."/>
            <person name="Sisk P."/>
            <person name="Stolte C."/>
            <person name="Sykes S."/>
            <person name="White J."/>
            <person name="Yandava C."/>
            <person name="Haas B."/>
            <person name="Nusbaum C."/>
            <person name="Birren B."/>
        </authorList>
    </citation>
    <scope>NUCLEOTIDE SEQUENCE [LARGE SCALE GENOMIC DNA]</scope>
    <source>
        <strain evidence="2">ATCC 50818</strain>
    </source>
</reference>
<dbReference type="Proteomes" id="UP000007799">
    <property type="component" value="Unassembled WGS sequence"/>
</dbReference>
<dbReference type="AlphaFoldDB" id="F2U4L2"/>
<gene>
    <name evidence="2" type="ORF">PTSG_03230</name>
</gene>
<proteinExistence type="predicted"/>
<dbReference type="SUPFAM" id="SSF47226">
    <property type="entry name" value="Histidine-containing phosphotransfer domain, HPT domain"/>
    <property type="match status" value="1"/>
</dbReference>
<dbReference type="EMBL" id="GL832961">
    <property type="protein sequence ID" value="EGD82578.1"/>
    <property type="molecule type" value="Genomic_DNA"/>
</dbReference>
<dbReference type="Gene3D" id="1.20.120.160">
    <property type="entry name" value="HPT domain"/>
    <property type="match status" value="1"/>
</dbReference>
<organism evidence="3">
    <name type="scientific">Salpingoeca rosetta (strain ATCC 50818 / BSB-021)</name>
    <dbReference type="NCBI Taxonomy" id="946362"/>
    <lineage>
        <taxon>Eukaryota</taxon>
        <taxon>Choanoflagellata</taxon>
        <taxon>Craspedida</taxon>
        <taxon>Salpingoecidae</taxon>
        <taxon>Salpingoeca</taxon>
    </lineage>
</organism>
<evidence type="ECO:0000313" key="3">
    <source>
        <dbReference type="Proteomes" id="UP000007799"/>
    </source>
</evidence>
<dbReference type="InterPro" id="IPR008207">
    <property type="entry name" value="Sig_transdc_His_kin_Hpt_dom"/>
</dbReference>
<dbReference type="InterPro" id="IPR036641">
    <property type="entry name" value="HPT_dom_sf"/>
</dbReference>